<dbReference type="InterPro" id="IPR002889">
    <property type="entry name" value="WSC_carb-bd"/>
</dbReference>
<feature type="region of interest" description="Disordered" evidence="1">
    <location>
        <begin position="161"/>
        <end position="183"/>
    </location>
</feature>
<keyword evidence="2" id="KW-0812">Transmembrane</keyword>
<dbReference type="PANTHER" id="PTHR16861">
    <property type="entry name" value="GLYCOPROTEIN 38"/>
    <property type="match status" value="1"/>
</dbReference>
<evidence type="ECO:0000256" key="2">
    <source>
        <dbReference type="SAM" id="Phobius"/>
    </source>
</evidence>
<dbReference type="Pfam" id="PF01822">
    <property type="entry name" value="WSC"/>
    <property type="match status" value="1"/>
</dbReference>
<organism evidence="5 6">
    <name type="scientific">Carpinus fangiana</name>
    <dbReference type="NCBI Taxonomy" id="176857"/>
    <lineage>
        <taxon>Eukaryota</taxon>
        <taxon>Viridiplantae</taxon>
        <taxon>Streptophyta</taxon>
        <taxon>Embryophyta</taxon>
        <taxon>Tracheophyta</taxon>
        <taxon>Spermatophyta</taxon>
        <taxon>Magnoliopsida</taxon>
        <taxon>eudicotyledons</taxon>
        <taxon>Gunneridae</taxon>
        <taxon>Pentapetalae</taxon>
        <taxon>rosids</taxon>
        <taxon>fabids</taxon>
        <taxon>Fagales</taxon>
        <taxon>Betulaceae</taxon>
        <taxon>Carpinus</taxon>
    </lineage>
</organism>
<keyword evidence="3" id="KW-0732">Signal</keyword>
<keyword evidence="2" id="KW-1133">Transmembrane helix</keyword>
<feature type="region of interest" description="Disordered" evidence="1">
    <location>
        <begin position="279"/>
        <end position="327"/>
    </location>
</feature>
<dbReference type="PROSITE" id="PS51212">
    <property type="entry name" value="WSC"/>
    <property type="match status" value="1"/>
</dbReference>
<evidence type="ECO:0000256" key="3">
    <source>
        <dbReference type="SAM" id="SignalP"/>
    </source>
</evidence>
<evidence type="ECO:0000256" key="1">
    <source>
        <dbReference type="SAM" id="MobiDB-lite"/>
    </source>
</evidence>
<name>A0A5N6L4T0_9ROSI</name>
<evidence type="ECO:0000313" key="6">
    <source>
        <dbReference type="Proteomes" id="UP000327013"/>
    </source>
</evidence>
<dbReference type="AlphaFoldDB" id="A0A5N6L4T0"/>
<feature type="transmembrane region" description="Helical" evidence="2">
    <location>
        <begin position="231"/>
        <end position="255"/>
    </location>
</feature>
<keyword evidence="2" id="KW-0472">Membrane</keyword>
<dbReference type="OrthoDB" id="2537459at2759"/>
<evidence type="ECO:0000259" key="4">
    <source>
        <dbReference type="PROSITE" id="PS51212"/>
    </source>
</evidence>
<feature type="compositionally biased region" description="Low complexity" evidence="1">
    <location>
        <begin position="300"/>
        <end position="318"/>
    </location>
</feature>
<feature type="signal peptide" evidence="3">
    <location>
        <begin position="1"/>
        <end position="28"/>
    </location>
</feature>
<feature type="domain" description="WSC" evidence="4">
    <location>
        <begin position="28"/>
        <end position="114"/>
    </location>
</feature>
<comment type="caution">
    <text evidence="5">The sequence shown here is derived from an EMBL/GenBank/DDBJ whole genome shotgun (WGS) entry which is preliminary data.</text>
</comment>
<dbReference type="SMART" id="SM00321">
    <property type="entry name" value="WSC"/>
    <property type="match status" value="1"/>
</dbReference>
<proteinExistence type="predicted"/>
<accession>A0A5N6L4T0</accession>
<feature type="chain" id="PRO_5033857110" description="WSC domain-containing protein" evidence="3">
    <location>
        <begin position="29"/>
        <end position="372"/>
    </location>
</feature>
<dbReference type="EMBL" id="VIBQ01000107">
    <property type="protein sequence ID" value="KAB8801888.1"/>
    <property type="molecule type" value="Genomic_DNA"/>
</dbReference>
<protein>
    <recommendedName>
        <fullName evidence="4">WSC domain-containing protein</fullName>
    </recommendedName>
</protein>
<dbReference type="EMBL" id="VIBQ01000107">
    <property type="protein sequence ID" value="KAB8801887.1"/>
    <property type="molecule type" value="Genomic_DNA"/>
</dbReference>
<reference evidence="5 6" key="1">
    <citation type="submission" date="2019-06" db="EMBL/GenBank/DDBJ databases">
        <title>A chromosomal-level reference genome of Carpinus fangiana (Coryloideae, Betulaceae).</title>
        <authorList>
            <person name="Yang X."/>
            <person name="Wang Z."/>
            <person name="Zhang L."/>
            <person name="Hao G."/>
            <person name="Liu J."/>
            <person name="Yang Y."/>
        </authorList>
    </citation>
    <scope>NUCLEOTIDE SEQUENCE [LARGE SCALE GENOMIC DNA]</scope>
    <source>
        <strain evidence="5">Cfa_2016G</strain>
        <tissue evidence="5">Leaf</tissue>
    </source>
</reference>
<dbReference type="CDD" id="cd12087">
    <property type="entry name" value="TM_EGFR-like"/>
    <property type="match status" value="1"/>
</dbReference>
<keyword evidence="6" id="KW-1185">Reference proteome</keyword>
<sequence length="372" mass="38567">MSTTMPALRRLLTASGVALLFLATCVSAVDQTFCSPSNTGANSTPLYDDFMSAGKCKDTCNGQGAFGVVQGKNCWCSDYAPSQQLFAAVCNSPCFGYPDELCGGSGVYGYIAEGPAPAGTIGGGGSQQAETSPPFSFYSPSADPDTSLVVQTSVNVVQSTQITTQPAPTSATSSRQSSSTWTPTPVTSIQIVTVAGGVVTNYVTTVPTSPGLPSTQQDIPITHRQGLSNGAVAGITIGALAGAALVGVFLFFCCWRRRRSGNDHEGGIRRNTSVLSKAGLLRSGSTKPNLGAQPPRLQTSGLAFGSGAGPASAGTLGSDSQMSENRRSRPLFVDQRLNPNALFAQQNASRTSVGTLQDNQDYSRPLEIRNPD</sequence>
<evidence type="ECO:0000313" key="5">
    <source>
        <dbReference type="EMBL" id="KAB8801888.1"/>
    </source>
</evidence>
<dbReference type="Proteomes" id="UP000327013">
    <property type="component" value="Unassembled WGS sequence"/>
</dbReference>
<feature type="compositionally biased region" description="Polar residues" evidence="1">
    <location>
        <begin position="343"/>
        <end position="362"/>
    </location>
</feature>
<gene>
    <name evidence="5" type="ORF">FH972_026709</name>
</gene>
<dbReference type="PANTHER" id="PTHR16861:SF4">
    <property type="entry name" value="SH3 DOMAIN PROTEIN (AFU_ORTHOLOGUE AFUA_1G13610)"/>
    <property type="match status" value="1"/>
</dbReference>
<feature type="region of interest" description="Disordered" evidence="1">
    <location>
        <begin position="343"/>
        <end position="372"/>
    </location>
</feature>